<dbReference type="STRING" id="1450538.A0A2V5HNJ8"/>
<sequence>LTNSSNYILSEARDRFQQQHNMEFDLLDITRDPIPQGLREGRYDLVIATNVFHATPNLRETLQHVRKLLAPGGYLLFQELCPGR</sequence>
<evidence type="ECO:0000313" key="2">
    <source>
        <dbReference type="EMBL" id="PYI24172.1"/>
    </source>
</evidence>
<dbReference type="EMBL" id="KZ825103">
    <property type="protein sequence ID" value="PYI24172.1"/>
    <property type="molecule type" value="Genomic_DNA"/>
</dbReference>
<reference evidence="2 3" key="1">
    <citation type="submission" date="2018-02" db="EMBL/GenBank/DDBJ databases">
        <title>The genomes of Aspergillus section Nigri reveals drivers in fungal speciation.</title>
        <authorList>
            <consortium name="DOE Joint Genome Institute"/>
            <person name="Vesth T.C."/>
            <person name="Nybo J."/>
            <person name="Theobald S."/>
            <person name="Brandl J."/>
            <person name="Frisvad J.C."/>
            <person name="Nielsen K.F."/>
            <person name="Lyhne E.K."/>
            <person name="Kogle M.E."/>
            <person name="Kuo A."/>
            <person name="Riley R."/>
            <person name="Clum A."/>
            <person name="Nolan M."/>
            <person name="Lipzen A."/>
            <person name="Salamov A."/>
            <person name="Henrissat B."/>
            <person name="Wiebenga A."/>
            <person name="De vries R.P."/>
            <person name="Grigoriev I.V."/>
            <person name="Mortensen U.H."/>
            <person name="Andersen M.R."/>
            <person name="Baker S.E."/>
        </authorList>
    </citation>
    <scope>NUCLEOTIDE SEQUENCE [LARGE SCALE GENOMIC DNA]</scope>
    <source>
        <strain evidence="2 3">CBS 115571</strain>
    </source>
</reference>
<protein>
    <submittedName>
        <fullName evidence="2">S-adenosyl-L-methionine-dependent methyltransferase</fullName>
    </submittedName>
</protein>
<dbReference type="OMA" id="VFHATPN"/>
<keyword evidence="2" id="KW-0489">Methyltransferase</keyword>
<name>A0A2V5HNJ8_ASPV1</name>
<dbReference type="SUPFAM" id="SSF53335">
    <property type="entry name" value="S-adenosyl-L-methionine-dependent methyltransferases"/>
    <property type="match status" value="1"/>
</dbReference>
<evidence type="ECO:0000313" key="3">
    <source>
        <dbReference type="Proteomes" id="UP000249829"/>
    </source>
</evidence>
<feature type="non-terminal residue" evidence="2">
    <location>
        <position position="1"/>
    </location>
</feature>
<evidence type="ECO:0000259" key="1">
    <source>
        <dbReference type="Pfam" id="PF08242"/>
    </source>
</evidence>
<gene>
    <name evidence="2" type="ORF">BO99DRAFT_322394</name>
</gene>
<keyword evidence="3" id="KW-1185">Reference proteome</keyword>
<accession>A0A2V5HNJ8</accession>
<dbReference type="GO" id="GO:0032259">
    <property type="term" value="P:methylation"/>
    <property type="evidence" value="ECO:0007669"/>
    <property type="project" value="UniProtKB-KW"/>
</dbReference>
<dbReference type="Gene3D" id="3.40.50.150">
    <property type="entry name" value="Vaccinia Virus protein VP39"/>
    <property type="match status" value="1"/>
</dbReference>
<dbReference type="Proteomes" id="UP000249829">
    <property type="component" value="Unassembled WGS sequence"/>
</dbReference>
<dbReference type="CDD" id="cd02440">
    <property type="entry name" value="AdoMet_MTases"/>
    <property type="match status" value="1"/>
</dbReference>
<dbReference type="GO" id="GO:0008168">
    <property type="term" value="F:methyltransferase activity"/>
    <property type="evidence" value="ECO:0007669"/>
    <property type="project" value="UniProtKB-KW"/>
</dbReference>
<keyword evidence="2" id="KW-0808">Transferase</keyword>
<dbReference type="AlphaFoldDB" id="A0A2V5HNJ8"/>
<feature type="domain" description="Methyltransferase type 12" evidence="1">
    <location>
        <begin position="5"/>
        <end position="75"/>
    </location>
</feature>
<proteinExistence type="predicted"/>
<dbReference type="Pfam" id="PF08242">
    <property type="entry name" value="Methyltransf_12"/>
    <property type="match status" value="1"/>
</dbReference>
<dbReference type="InterPro" id="IPR013217">
    <property type="entry name" value="Methyltransf_12"/>
</dbReference>
<organism evidence="2 3">
    <name type="scientific">Aspergillus violaceofuscus (strain CBS 115571)</name>
    <dbReference type="NCBI Taxonomy" id="1450538"/>
    <lineage>
        <taxon>Eukaryota</taxon>
        <taxon>Fungi</taxon>
        <taxon>Dikarya</taxon>
        <taxon>Ascomycota</taxon>
        <taxon>Pezizomycotina</taxon>
        <taxon>Eurotiomycetes</taxon>
        <taxon>Eurotiomycetidae</taxon>
        <taxon>Eurotiales</taxon>
        <taxon>Aspergillaceae</taxon>
        <taxon>Aspergillus</taxon>
    </lineage>
</organism>
<dbReference type="InterPro" id="IPR029063">
    <property type="entry name" value="SAM-dependent_MTases_sf"/>
</dbReference>